<evidence type="ECO:0000313" key="1">
    <source>
        <dbReference type="EMBL" id="MCA9729251.1"/>
    </source>
</evidence>
<dbReference type="Proteomes" id="UP000697710">
    <property type="component" value="Unassembled WGS sequence"/>
</dbReference>
<name>A0A956RQ21_UNCEI</name>
<gene>
    <name evidence="1" type="ORF">KC729_16305</name>
</gene>
<dbReference type="InterPro" id="IPR008930">
    <property type="entry name" value="Terpenoid_cyclase/PrenylTrfase"/>
</dbReference>
<dbReference type="SUPFAM" id="SSF48239">
    <property type="entry name" value="Terpenoid cyclases/Protein prenyltransferases"/>
    <property type="match status" value="1"/>
</dbReference>
<dbReference type="AlphaFoldDB" id="A0A956RQ21"/>
<dbReference type="Gene3D" id="1.50.10.20">
    <property type="match status" value="1"/>
</dbReference>
<reference evidence="1" key="2">
    <citation type="journal article" date="2021" name="Microbiome">
        <title>Successional dynamics and alternative stable states in a saline activated sludge microbial community over 9 years.</title>
        <authorList>
            <person name="Wang Y."/>
            <person name="Ye J."/>
            <person name="Ju F."/>
            <person name="Liu L."/>
            <person name="Boyd J.A."/>
            <person name="Deng Y."/>
            <person name="Parks D.H."/>
            <person name="Jiang X."/>
            <person name="Yin X."/>
            <person name="Woodcroft B.J."/>
            <person name="Tyson G.W."/>
            <person name="Hugenholtz P."/>
            <person name="Polz M.F."/>
            <person name="Zhang T."/>
        </authorList>
    </citation>
    <scope>NUCLEOTIDE SEQUENCE</scope>
    <source>
        <strain evidence="1">HKST-UBA01</strain>
    </source>
</reference>
<accession>A0A956RQ21</accession>
<dbReference type="EMBL" id="JAGQHR010000622">
    <property type="protein sequence ID" value="MCA9729251.1"/>
    <property type="molecule type" value="Genomic_DNA"/>
</dbReference>
<organism evidence="1 2">
    <name type="scientific">Eiseniibacteriota bacterium</name>
    <dbReference type="NCBI Taxonomy" id="2212470"/>
    <lineage>
        <taxon>Bacteria</taxon>
        <taxon>Candidatus Eiseniibacteriota</taxon>
    </lineage>
</organism>
<feature type="non-terminal residue" evidence="1">
    <location>
        <position position="1"/>
    </location>
</feature>
<sequence length="511" mass="55314">IVIADGDTVGLGSAGQIFRCAGLDLRFTDGSTGPETVRVARARFLRTELALAPGLYEAEARLLGDSETTSPIEISAFGEPGIASPRIEDGASEVIRFRFRVADTASGDASPARTSLLWKPRPGERVALAYLRVERVETGTSDEPAPDPLESGRDQLRRIADYLVAYQVPEFANFDYTSTAWWEASMAVRTLLAAAEILDEDAYRDAARRTVDVFRARQWEDGDFCSYIEGMPNPAAQTRKLSTCDTHNRADLGSITACLSLLAVALPESSRTPYLTAHRRYLESRILGQAMSDGCFSNGRFEGRDYGTCYSVATGTSALTLAAYATATGDADVRRAAEEAARFLAGTFTESGTILFHHHDRAEPEEIDASWFHNVYYVLEGLIAVAHVTDDASVQRAIADALRRYVHGPEGLAAFLPADGWISVGSRRQQGKANGMLGLLVEIRALLGPDPTLDGWIAAGTQALCDPQECGRYAVLLPPFQASADKAEVCTSFAGLSIAESLRPGILFMRP</sequence>
<reference evidence="1" key="1">
    <citation type="submission" date="2020-04" db="EMBL/GenBank/DDBJ databases">
        <authorList>
            <person name="Zhang T."/>
        </authorList>
    </citation>
    <scope>NUCLEOTIDE SEQUENCE</scope>
    <source>
        <strain evidence="1">HKST-UBA01</strain>
    </source>
</reference>
<protein>
    <submittedName>
        <fullName evidence="1">Uncharacterized protein</fullName>
    </submittedName>
</protein>
<proteinExistence type="predicted"/>
<comment type="caution">
    <text evidence="1">The sequence shown here is derived from an EMBL/GenBank/DDBJ whole genome shotgun (WGS) entry which is preliminary data.</text>
</comment>
<evidence type="ECO:0000313" key="2">
    <source>
        <dbReference type="Proteomes" id="UP000697710"/>
    </source>
</evidence>